<dbReference type="Proteomes" id="UP001169027">
    <property type="component" value="Unassembled WGS sequence"/>
</dbReference>
<sequence>MNDAGNPEAERSLGRRWQSLCSACRQVFGMPDYERYLEHAAQLHPGAPVLSRDDYCAKVIERRYGQGVGRCC</sequence>
<gene>
    <name evidence="1" type="ORF">Q2T77_22235</name>
</gene>
<dbReference type="Pfam" id="PF04328">
    <property type="entry name" value="Sel_put"/>
    <property type="match status" value="1"/>
</dbReference>
<name>A0ABT8S7Y5_9BURK</name>
<dbReference type="PANTHER" id="PTHR38453">
    <property type="entry name" value="CYTOPLASMIC PROTEIN-RELATED"/>
    <property type="match status" value="1"/>
</dbReference>
<evidence type="ECO:0000313" key="2">
    <source>
        <dbReference type="Proteomes" id="UP001169027"/>
    </source>
</evidence>
<dbReference type="EMBL" id="JAUKVY010000017">
    <property type="protein sequence ID" value="MDO1535017.1"/>
    <property type="molecule type" value="Genomic_DNA"/>
</dbReference>
<organism evidence="1 2">
    <name type="scientific">Variovorax ginsengisoli</name>
    <dbReference type="NCBI Taxonomy" id="363844"/>
    <lineage>
        <taxon>Bacteria</taxon>
        <taxon>Pseudomonadati</taxon>
        <taxon>Pseudomonadota</taxon>
        <taxon>Betaproteobacteria</taxon>
        <taxon>Burkholderiales</taxon>
        <taxon>Comamonadaceae</taxon>
        <taxon>Variovorax</taxon>
    </lineage>
</organism>
<comment type="caution">
    <text evidence="1">The sequence shown here is derived from an EMBL/GenBank/DDBJ whole genome shotgun (WGS) entry which is preliminary data.</text>
</comment>
<dbReference type="PANTHER" id="PTHR38453:SF1">
    <property type="entry name" value="CYTOPLASMIC PROTEIN"/>
    <property type="match status" value="1"/>
</dbReference>
<proteinExistence type="predicted"/>
<reference evidence="1" key="1">
    <citation type="submission" date="2023-06" db="EMBL/GenBank/DDBJ databases">
        <authorList>
            <person name="Jiang Y."/>
            <person name="Liu Q."/>
        </authorList>
    </citation>
    <scope>NUCLEOTIDE SEQUENCE</scope>
    <source>
        <strain evidence="1">CGMCC 1.12090</strain>
    </source>
</reference>
<dbReference type="InterPro" id="IPR007423">
    <property type="entry name" value="Sel_put"/>
</dbReference>
<protein>
    <submittedName>
        <fullName evidence="1">YbdD/YjiX family protein</fullName>
    </submittedName>
</protein>
<keyword evidence="2" id="KW-1185">Reference proteome</keyword>
<evidence type="ECO:0000313" key="1">
    <source>
        <dbReference type="EMBL" id="MDO1535017.1"/>
    </source>
</evidence>
<dbReference type="RefSeq" id="WP_286531985.1">
    <property type="nucleotide sequence ID" value="NZ_JAUJZH010000017.1"/>
</dbReference>
<accession>A0ABT8S7Y5</accession>